<sequence length="135" mass="15012">MALRQSAGQLAATLVSIVGTRLELFSIELAEQRVRLIKVMCLTVGAILCLLLALLVVSLLVALYFWPTEYRYLALGLLALVYLFVGLGLAWWVKNELCTNPVPFEATLDELKRDLALVNRLQEVDRADRNPGDAP</sequence>
<keyword evidence="1" id="KW-1133">Transmembrane helix</keyword>
<dbReference type="AlphaFoldDB" id="A0A3A1YX25"/>
<gene>
    <name evidence="2" type="ORF">CJP73_01080</name>
</gene>
<dbReference type="EMBL" id="NQYH01000001">
    <property type="protein sequence ID" value="RIY42071.1"/>
    <property type="molecule type" value="Genomic_DNA"/>
</dbReference>
<proteinExistence type="predicted"/>
<keyword evidence="1" id="KW-0812">Transmembrane</keyword>
<name>A0A3A1YX25_9BURK</name>
<accession>A0A3A1YX25</accession>
<reference evidence="2 3" key="1">
    <citation type="submission" date="2017-08" db="EMBL/GenBank/DDBJ databases">
        <title>Pusillimonas indicus sp. nov., a member of the family Alcaligenaceae isolated from surface seawater.</title>
        <authorList>
            <person name="Li J."/>
        </authorList>
    </citation>
    <scope>NUCLEOTIDE SEQUENCE [LARGE SCALE GENOMIC DNA]</scope>
    <source>
        <strain evidence="2 3">L52-1-41</strain>
    </source>
</reference>
<protein>
    <recommendedName>
        <fullName evidence="4">Phage holin family protein</fullName>
    </recommendedName>
</protein>
<evidence type="ECO:0008006" key="4">
    <source>
        <dbReference type="Google" id="ProtNLM"/>
    </source>
</evidence>
<dbReference type="Proteomes" id="UP000266206">
    <property type="component" value="Unassembled WGS sequence"/>
</dbReference>
<keyword evidence="1" id="KW-0472">Membrane</keyword>
<dbReference type="InterPro" id="IPR009937">
    <property type="entry name" value="Phage_holin_3_6"/>
</dbReference>
<feature type="transmembrane region" description="Helical" evidence="1">
    <location>
        <begin position="72"/>
        <end position="93"/>
    </location>
</feature>
<dbReference type="RefSeq" id="WP_119515281.1">
    <property type="nucleotide sequence ID" value="NZ_NQYH01000001.1"/>
</dbReference>
<evidence type="ECO:0000256" key="1">
    <source>
        <dbReference type="SAM" id="Phobius"/>
    </source>
</evidence>
<evidence type="ECO:0000313" key="3">
    <source>
        <dbReference type="Proteomes" id="UP000266206"/>
    </source>
</evidence>
<dbReference type="Pfam" id="PF07332">
    <property type="entry name" value="Phage_holin_3_6"/>
    <property type="match status" value="1"/>
</dbReference>
<dbReference type="OrthoDB" id="8642121at2"/>
<feature type="transmembrane region" description="Helical" evidence="1">
    <location>
        <begin position="39"/>
        <end position="66"/>
    </location>
</feature>
<evidence type="ECO:0000313" key="2">
    <source>
        <dbReference type="EMBL" id="RIY42071.1"/>
    </source>
</evidence>
<organism evidence="2 3">
    <name type="scientific">Neopusillimonas maritima</name>
    <dbReference type="NCBI Taxonomy" id="2026239"/>
    <lineage>
        <taxon>Bacteria</taxon>
        <taxon>Pseudomonadati</taxon>
        <taxon>Pseudomonadota</taxon>
        <taxon>Betaproteobacteria</taxon>
        <taxon>Burkholderiales</taxon>
        <taxon>Alcaligenaceae</taxon>
        <taxon>Neopusillimonas</taxon>
    </lineage>
</organism>
<comment type="caution">
    <text evidence="2">The sequence shown here is derived from an EMBL/GenBank/DDBJ whole genome shotgun (WGS) entry which is preliminary data.</text>
</comment>